<organism evidence="2 3">
    <name type="scientific">Synechococcus elongatus PCC 11801</name>
    <dbReference type="NCBI Taxonomy" id="2219813"/>
    <lineage>
        <taxon>Bacteria</taxon>
        <taxon>Bacillati</taxon>
        <taxon>Cyanobacteriota</taxon>
        <taxon>Cyanophyceae</taxon>
        <taxon>Synechococcales</taxon>
        <taxon>Synechococcaceae</taxon>
        <taxon>Synechococcus</taxon>
    </lineage>
</organism>
<dbReference type="Proteomes" id="UP000267249">
    <property type="component" value="Chromosome"/>
</dbReference>
<proteinExistence type="predicted"/>
<dbReference type="EMBL" id="CP030139">
    <property type="protein sequence ID" value="AZB72554.1"/>
    <property type="molecule type" value="Genomic_DNA"/>
</dbReference>
<gene>
    <name evidence="2" type="ORF">DOP62_07340</name>
</gene>
<evidence type="ECO:0000256" key="1">
    <source>
        <dbReference type="SAM" id="MobiDB-lite"/>
    </source>
</evidence>
<dbReference type="AlphaFoldDB" id="A0AAN1QNG2"/>
<evidence type="ECO:0000313" key="2">
    <source>
        <dbReference type="EMBL" id="AZB72554.1"/>
    </source>
</evidence>
<name>A0AAN1QNG2_SYNEL</name>
<dbReference type="RefSeq" id="WP_208672643.1">
    <property type="nucleotide sequence ID" value="NZ_CP030139.2"/>
</dbReference>
<feature type="compositionally biased region" description="Basic and acidic residues" evidence="1">
    <location>
        <begin position="104"/>
        <end position="114"/>
    </location>
</feature>
<accession>A0AAN1QNG2</accession>
<sequence>MDWDIHIIKHYSSTSHSRLLNQLKRELRENPLPRRNPTEASTQNTVEPSLRPPAKGGSHRRFRYVPLGQTDSRSANSANTPAPKASAAVEPRYTAPTPAPQTSFRDRLQAVEVR</sequence>
<feature type="compositionally biased region" description="Polar residues" evidence="1">
    <location>
        <begin position="38"/>
        <end position="47"/>
    </location>
</feature>
<evidence type="ECO:0000313" key="3">
    <source>
        <dbReference type="Proteomes" id="UP000267249"/>
    </source>
</evidence>
<protein>
    <submittedName>
        <fullName evidence="2">Uncharacterized protein</fullName>
    </submittedName>
</protein>
<feature type="compositionally biased region" description="Polar residues" evidence="1">
    <location>
        <begin position="69"/>
        <end position="80"/>
    </location>
</feature>
<feature type="region of interest" description="Disordered" evidence="1">
    <location>
        <begin position="27"/>
        <end position="114"/>
    </location>
</feature>
<reference evidence="2 3" key="1">
    <citation type="journal article" date="2018" name="Sci. Rep.">
        <title>Genome Features and Biochemical Characteristics of a Robust, Fast Growing and Naturally Transformable Cyanobacterium Synechococcus elongatus PCC 11801 Isolated from India.</title>
        <authorList>
            <person name="Jaiswal D."/>
            <person name="Sengupta A."/>
            <person name="Sohoni S."/>
            <person name="Sengupta S."/>
            <person name="Phadnavis A.G."/>
            <person name="Pakrasi H.B."/>
            <person name="Wangikar P.P."/>
        </authorList>
    </citation>
    <scope>NUCLEOTIDE SEQUENCE [LARGE SCALE GENOMIC DNA]</scope>
    <source>
        <strain evidence="2 3">PCC 11801</strain>
    </source>
</reference>